<evidence type="ECO:0000313" key="2">
    <source>
        <dbReference type="Proteomes" id="UP000261704"/>
    </source>
</evidence>
<dbReference type="InterPro" id="IPR018599">
    <property type="entry name" value="DUF2026"/>
</dbReference>
<accession>A0A347UCD0</accession>
<name>A0A347UCD0_9RHOB</name>
<evidence type="ECO:0000313" key="1">
    <source>
        <dbReference type="EMBL" id="AXX96508.1"/>
    </source>
</evidence>
<dbReference type="SUPFAM" id="SSF54001">
    <property type="entry name" value="Cysteine proteinases"/>
    <property type="match status" value="1"/>
</dbReference>
<dbReference type="Pfam" id="PF09641">
    <property type="entry name" value="DUF2026"/>
    <property type="match status" value="1"/>
</dbReference>
<dbReference type="Proteomes" id="UP000261704">
    <property type="component" value="Chromosome"/>
</dbReference>
<keyword evidence="2" id="KW-1185">Reference proteome</keyword>
<organism evidence="1 2">
    <name type="scientific">Profundibacter amoris</name>
    <dbReference type="NCBI Taxonomy" id="2171755"/>
    <lineage>
        <taxon>Bacteria</taxon>
        <taxon>Pseudomonadati</taxon>
        <taxon>Pseudomonadota</taxon>
        <taxon>Alphaproteobacteria</taxon>
        <taxon>Rhodobacterales</taxon>
        <taxon>Paracoccaceae</taxon>
        <taxon>Profundibacter</taxon>
    </lineage>
</organism>
<dbReference type="InterPro" id="IPR038765">
    <property type="entry name" value="Papain-like_cys_pep_sf"/>
</dbReference>
<protein>
    <submittedName>
        <fullName evidence="1">DUF2026 domain-containing protein</fullName>
    </submittedName>
</protein>
<dbReference type="AlphaFoldDB" id="A0A347UCD0"/>
<sequence length="204" mass="22805">MLIKLRDYERIYNIIRSVIANEGSETSGACAYFSAFGAYILTKHYNLDPELKCGLAAFYTGGNHEVILFGEEHNGTVTGALDNFHCWIEVDGWAIDFMAPEFSKFDTGNFDVPTKMFQKRLGDMASNINDMAAPGDFFFSPNTEKTQLNLEQFTSKIGYSDLAEICSSWFRKCPKKIPPKIMIGDGKGNNNLVTLSGPPIKGRW</sequence>
<dbReference type="Gene3D" id="3.10.550.10">
    <property type="entry name" value="Hypothetical protein Atu2299"/>
    <property type="match status" value="1"/>
</dbReference>
<gene>
    <name evidence="1" type="ORF">BAR1_00290</name>
</gene>
<dbReference type="KEGG" id="pamo:BAR1_00290"/>
<dbReference type="OrthoDB" id="8349444at2"/>
<dbReference type="RefSeq" id="WP_118941166.1">
    <property type="nucleotide sequence ID" value="NZ_CP032125.1"/>
</dbReference>
<dbReference type="EMBL" id="CP032125">
    <property type="protein sequence ID" value="AXX96508.1"/>
    <property type="molecule type" value="Genomic_DNA"/>
</dbReference>
<dbReference type="InterPro" id="IPR023107">
    <property type="entry name" value="Atu2299-like_dom_sf"/>
</dbReference>
<proteinExistence type="predicted"/>
<reference evidence="1 2" key="1">
    <citation type="submission" date="2018-09" db="EMBL/GenBank/DDBJ databases">
        <title>Profundibacter amoris BAR1 gen. nov., sp. nov., a new member of the Roseobacter clade isolated at Lokis Castle Vent Field on the Arctic Mid-Oceanic Ridge.</title>
        <authorList>
            <person name="Le Moine Bauer S."/>
            <person name="Sjoeberg A.G."/>
            <person name="L'Haridon S."/>
            <person name="Stokke R."/>
            <person name="Roalkvam I."/>
            <person name="Steen I.H."/>
            <person name="Dahle H."/>
        </authorList>
    </citation>
    <scope>NUCLEOTIDE SEQUENCE [LARGE SCALE GENOMIC DNA]</scope>
    <source>
        <strain evidence="1 2">BAR1</strain>
    </source>
</reference>